<evidence type="ECO:0000256" key="1">
    <source>
        <dbReference type="SAM" id="Phobius"/>
    </source>
</evidence>
<dbReference type="EMBL" id="PXVD01000023">
    <property type="protein sequence ID" value="MDJ1372334.1"/>
    <property type="molecule type" value="Genomic_DNA"/>
</dbReference>
<protein>
    <submittedName>
        <fullName evidence="2">Uncharacterized protein</fullName>
    </submittedName>
</protein>
<dbReference type="Proteomes" id="UP001170379">
    <property type="component" value="Unassembled WGS sequence"/>
</dbReference>
<accession>A0ABT7CB15</accession>
<evidence type="ECO:0000313" key="2">
    <source>
        <dbReference type="EMBL" id="MDJ1372334.1"/>
    </source>
</evidence>
<keyword evidence="1" id="KW-0472">Membrane</keyword>
<sequence length="191" mass="20622">MDSHDFAQTMTLTNRGIMNRDDAVVGIAPLARAWSLTAGYLSIMSALALILFFALADPYGAQLPRWMWLGPANDVLSMALAPVIAIAAVLLWRRLGGVLLGLFTVLLGLGNMVLAVVTGLMLAGAATLETQTIFAVPMIIAMFVWLVLAGLQNRKRSVFAGAETNESGHQLWLVPRLIRFVAGTRFELVKA</sequence>
<feature type="transmembrane region" description="Helical" evidence="1">
    <location>
        <begin position="132"/>
        <end position="151"/>
    </location>
</feature>
<keyword evidence="1" id="KW-1133">Transmembrane helix</keyword>
<gene>
    <name evidence="2" type="ORF">C7K25_13305</name>
</gene>
<reference evidence="2" key="2">
    <citation type="journal article" date="2022" name="Sci. Rep.">
        <title>In silico prediction of the enzymes involved in the degradation of the herbicide molinate by Gulosibacter molinativorax ON4T.</title>
        <authorList>
            <person name="Lopes A.R."/>
            <person name="Bunin E."/>
            <person name="Viana A.T."/>
            <person name="Froufe H."/>
            <person name="Munoz-Merida A."/>
            <person name="Pinho D."/>
            <person name="Figueiredo J."/>
            <person name="Barroso C."/>
            <person name="Vaz-Moreira I."/>
            <person name="Bellanger X."/>
            <person name="Egas C."/>
            <person name="Nunes O.C."/>
        </authorList>
    </citation>
    <scope>NUCLEOTIDE SEQUENCE</scope>
    <source>
        <strain evidence="2">ON4</strain>
    </source>
</reference>
<reference evidence="2" key="1">
    <citation type="submission" date="2018-03" db="EMBL/GenBank/DDBJ databases">
        <authorList>
            <person name="Nunes O.C."/>
            <person name="Lopes A.R."/>
            <person name="Froufe H."/>
            <person name="Munoz-Merida A."/>
            <person name="Barroso C."/>
            <person name="Egas C."/>
        </authorList>
    </citation>
    <scope>NUCLEOTIDE SEQUENCE</scope>
    <source>
        <strain evidence="2">ON4</strain>
    </source>
</reference>
<dbReference type="RefSeq" id="WP_084147617.1">
    <property type="nucleotide sequence ID" value="NZ_CP028426.1"/>
</dbReference>
<proteinExistence type="predicted"/>
<name>A0ABT7CB15_9MICO</name>
<comment type="caution">
    <text evidence="2">The sequence shown here is derived from an EMBL/GenBank/DDBJ whole genome shotgun (WGS) entry which is preliminary data.</text>
</comment>
<keyword evidence="1" id="KW-0812">Transmembrane</keyword>
<keyword evidence="3" id="KW-1185">Reference proteome</keyword>
<feature type="transmembrane region" description="Helical" evidence="1">
    <location>
        <begin position="75"/>
        <end position="92"/>
    </location>
</feature>
<organism evidence="2 3">
    <name type="scientific">Gulosibacter molinativorax</name>
    <dbReference type="NCBI Taxonomy" id="256821"/>
    <lineage>
        <taxon>Bacteria</taxon>
        <taxon>Bacillati</taxon>
        <taxon>Actinomycetota</taxon>
        <taxon>Actinomycetes</taxon>
        <taxon>Micrococcales</taxon>
        <taxon>Microbacteriaceae</taxon>
        <taxon>Gulosibacter</taxon>
    </lineage>
</organism>
<feature type="transmembrane region" description="Helical" evidence="1">
    <location>
        <begin position="33"/>
        <end position="55"/>
    </location>
</feature>
<feature type="transmembrane region" description="Helical" evidence="1">
    <location>
        <begin position="99"/>
        <end position="126"/>
    </location>
</feature>
<evidence type="ECO:0000313" key="3">
    <source>
        <dbReference type="Proteomes" id="UP001170379"/>
    </source>
</evidence>